<evidence type="ECO:0000313" key="5">
    <source>
        <dbReference type="Proteomes" id="UP000199354"/>
    </source>
</evidence>
<protein>
    <submittedName>
        <fullName evidence="4">Por secretion system C-terminal sorting domain-containing protein</fullName>
    </submittedName>
</protein>
<dbReference type="OrthoDB" id="1056765at2"/>
<dbReference type="InterPro" id="IPR026444">
    <property type="entry name" value="Secre_tail"/>
</dbReference>
<dbReference type="RefSeq" id="WP_091141638.1">
    <property type="nucleotide sequence ID" value="NZ_FMVF01000006.1"/>
</dbReference>
<dbReference type="AlphaFoldDB" id="A0A1G5G608"/>
<dbReference type="Proteomes" id="UP000199354">
    <property type="component" value="Unassembled WGS sequence"/>
</dbReference>
<reference evidence="4 5" key="1">
    <citation type="submission" date="2016-10" db="EMBL/GenBank/DDBJ databases">
        <authorList>
            <person name="de Groot N.N."/>
        </authorList>
    </citation>
    <scope>NUCLEOTIDE SEQUENCE [LARGE SCALE GENOMIC DNA]</scope>
    <source>
        <strain evidence="4 5">CGMCC 1.7031</strain>
    </source>
</reference>
<accession>A0A1G5G608</accession>
<proteinExistence type="predicted"/>
<name>A0A1G5G608_9FLAO</name>
<feature type="domain" description="Secretion system C-terminal sorting" evidence="3">
    <location>
        <begin position="223"/>
        <end position="292"/>
    </location>
</feature>
<evidence type="ECO:0000313" key="4">
    <source>
        <dbReference type="EMBL" id="SCY46710.1"/>
    </source>
</evidence>
<keyword evidence="1 2" id="KW-0732">Signal</keyword>
<dbReference type="NCBIfam" id="TIGR04183">
    <property type="entry name" value="Por_Secre_tail"/>
    <property type="match status" value="1"/>
</dbReference>
<keyword evidence="5" id="KW-1185">Reference proteome</keyword>
<dbReference type="Pfam" id="PF18962">
    <property type="entry name" value="Por_Secre_tail"/>
    <property type="match status" value="1"/>
</dbReference>
<dbReference type="STRING" id="490189.SAMN02927903_01453"/>
<feature type="signal peptide" evidence="2">
    <location>
        <begin position="1"/>
        <end position="19"/>
    </location>
</feature>
<gene>
    <name evidence="4" type="ORF">SAMN02927903_01453</name>
</gene>
<dbReference type="EMBL" id="FMVF01000006">
    <property type="protein sequence ID" value="SCY46710.1"/>
    <property type="molecule type" value="Genomic_DNA"/>
</dbReference>
<evidence type="ECO:0000256" key="2">
    <source>
        <dbReference type="SAM" id="SignalP"/>
    </source>
</evidence>
<evidence type="ECO:0000259" key="3">
    <source>
        <dbReference type="Pfam" id="PF18962"/>
    </source>
</evidence>
<evidence type="ECO:0000256" key="1">
    <source>
        <dbReference type="ARBA" id="ARBA00022729"/>
    </source>
</evidence>
<feature type="chain" id="PRO_5011539802" evidence="2">
    <location>
        <begin position="20"/>
        <end position="293"/>
    </location>
</feature>
<organism evidence="4 5">
    <name type="scientific">Flavobacterium caeni</name>
    <dbReference type="NCBI Taxonomy" id="490189"/>
    <lineage>
        <taxon>Bacteria</taxon>
        <taxon>Pseudomonadati</taxon>
        <taxon>Bacteroidota</taxon>
        <taxon>Flavobacteriia</taxon>
        <taxon>Flavobacteriales</taxon>
        <taxon>Flavobacteriaceae</taxon>
        <taxon>Flavobacterium</taxon>
    </lineage>
</organism>
<sequence length="293" mass="30468">MKKLYTLSLLLVGAAASFAQPIITGIMDGDCAGGNPKVLEIYANGTVDFGAYSVENQTNATAGTWGQTMSLAPLGSKTNAFVYVVHGDPAVVGPVFAAEFAGIPSGNVIYSGVGTGVPQPMNVNGDDRLRLIETASTTVVDQFGTSDTDGTGLDWEYLDSWAKRNNGTTASGSNFNSAQWTYGGVAALDTFGTCQTSTAFSELVPFGTFALATKQFNIAGLKVYPNPAKGGNLFITSDSNETKSVAIYNVLGKQVLTATVNNAPINVSNLSAGVYIVKVTEAGKTATKKLVIE</sequence>